<gene>
    <name evidence="1" type="ORF">EVAR_84536_1</name>
</gene>
<keyword evidence="2" id="KW-1185">Reference proteome</keyword>
<accession>A0A4C1UIQ3</accession>
<sequence>MHNTKRPAATLWPAGVYCAPGRRPRGERAAVSARRRYAARYDLRRSARAAPRRVPAARAGRCVRAPALAASVAIPCAGRIPYLAIAGESEVSDDRRKSSYTLCIVFFRTARHRTGAAVPLSITQCTFANC</sequence>
<reference evidence="1 2" key="1">
    <citation type="journal article" date="2019" name="Commun. Biol.">
        <title>The bagworm genome reveals a unique fibroin gene that provides high tensile strength.</title>
        <authorList>
            <person name="Kono N."/>
            <person name="Nakamura H."/>
            <person name="Ohtoshi R."/>
            <person name="Tomita M."/>
            <person name="Numata K."/>
            <person name="Arakawa K."/>
        </authorList>
    </citation>
    <scope>NUCLEOTIDE SEQUENCE [LARGE SCALE GENOMIC DNA]</scope>
</reference>
<comment type="caution">
    <text evidence="1">The sequence shown here is derived from an EMBL/GenBank/DDBJ whole genome shotgun (WGS) entry which is preliminary data.</text>
</comment>
<name>A0A4C1UIQ3_EUMVA</name>
<proteinExistence type="predicted"/>
<evidence type="ECO:0000313" key="1">
    <source>
        <dbReference type="EMBL" id="GBP25977.1"/>
    </source>
</evidence>
<evidence type="ECO:0000313" key="2">
    <source>
        <dbReference type="Proteomes" id="UP000299102"/>
    </source>
</evidence>
<dbReference type="EMBL" id="BGZK01000174">
    <property type="protein sequence ID" value="GBP25977.1"/>
    <property type="molecule type" value="Genomic_DNA"/>
</dbReference>
<protein>
    <submittedName>
        <fullName evidence="1">Uncharacterized protein</fullName>
    </submittedName>
</protein>
<dbReference type="AlphaFoldDB" id="A0A4C1UIQ3"/>
<organism evidence="1 2">
    <name type="scientific">Eumeta variegata</name>
    <name type="common">Bagworm moth</name>
    <name type="synonym">Eumeta japonica</name>
    <dbReference type="NCBI Taxonomy" id="151549"/>
    <lineage>
        <taxon>Eukaryota</taxon>
        <taxon>Metazoa</taxon>
        <taxon>Ecdysozoa</taxon>
        <taxon>Arthropoda</taxon>
        <taxon>Hexapoda</taxon>
        <taxon>Insecta</taxon>
        <taxon>Pterygota</taxon>
        <taxon>Neoptera</taxon>
        <taxon>Endopterygota</taxon>
        <taxon>Lepidoptera</taxon>
        <taxon>Glossata</taxon>
        <taxon>Ditrysia</taxon>
        <taxon>Tineoidea</taxon>
        <taxon>Psychidae</taxon>
        <taxon>Oiketicinae</taxon>
        <taxon>Eumeta</taxon>
    </lineage>
</organism>
<dbReference type="Proteomes" id="UP000299102">
    <property type="component" value="Unassembled WGS sequence"/>
</dbReference>